<dbReference type="Pfam" id="PF13657">
    <property type="entry name" value="Couple_hipA"/>
    <property type="match status" value="1"/>
</dbReference>
<dbReference type="InterPro" id="IPR012893">
    <property type="entry name" value="HipA-like_C"/>
</dbReference>
<dbReference type="GO" id="GO:0004674">
    <property type="term" value="F:protein serine/threonine kinase activity"/>
    <property type="evidence" value="ECO:0007669"/>
    <property type="project" value="TreeGrafter"/>
</dbReference>
<accession>A0A1Y1CF25</accession>
<evidence type="ECO:0000259" key="5">
    <source>
        <dbReference type="Pfam" id="PF13657"/>
    </source>
</evidence>
<reference evidence="7" key="2">
    <citation type="journal article" date="2020" name="Antonie Van Leeuwenhoek">
        <title>Labilibaculum antarcticum sp. nov., a novel facultative anaerobic, psychrotorelant bacterium isolated from marine sediment of Antarctica.</title>
        <authorList>
            <person name="Watanabe M."/>
            <person name="Kojima H."/>
            <person name="Fukui M."/>
        </authorList>
    </citation>
    <scope>NUCLEOTIDE SEQUENCE [LARGE SCALE GENOMIC DNA]</scope>
    <source>
        <strain evidence="7">SPP2</strain>
    </source>
</reference>
<evidence type="ECO:0000313" key="7">
    <source>
        <dbReference type="Proteomes" id="UP000218267"/>
    </source>
</evidence>
<feature type="domain" description="HipA-like C-terminal" evidence="4">
    <location>
        <begin position="179"/>
        <end position="411"/>
    </location>
</feature>
<dbReference type="Pfam" id="PF07804">
    <property type="entry name" value="HipA_C"/>
    <property type="match status" value="1"/>
</dbReference>
<dbReference type="Proteomes" id="UP000218267">
    <property type="component" value="Chromosome"/>
</dbReference>
<dbReference type="EMBL" id="AP018042">
    <property type="protein sequence ID" value="BAX78703.1"/>
    <property type="molecule type" value="Genomic_DNA"/>
</dbReference>
<gene>
    <name evidence="6" type="ORF">ALGA_0308</name>
</gene>
<reference evidence="6 7" key="1">
    <citation type="journal article" date="2018" name="Mar. Genomics">
        <title>Complete genome sequence of Marinifilaceae bacterium strain SPP2, isolated from the Antarctic marine sediment.</title>
        <authorList>
            <person name="Watanabe M."/>
            <person name="Kojima H."/>
            <person name="Fukui M."/>
        </authorList>
    </citation>
    <scope>NUCLEOTIDE SEQUENCE [LARGE SCALE GENOMIC DNA]</scope>
    <source>
        <strain evidence="6 7">SPP2</strain>
    </source>
</reference>
<dbReference type="PANTHER" id="PTHR37419:SF8">
    <property type="entry name" value="TOXIN YJJJ"/>
    <property type="match status" value="1"/>
</dbReference>
<dbReference type="InterPro" id="IPR017508">
    <property type="entry name" value="HipA_N1"/>
</dbReference>
<dbReference type="AlphaFoldDB" id="A0A1Y1CF25"/>
<proteinExistence type="inferred from homology"/>
<dbReference type="RefSeq" id="WP_096427624.1">
    <property type="nucleotide sequence ID" value="NZ_AP018042.1"/>
</dbReference>
<keyword evidence="3" id="KW-0418">Kinase</keyword>
<evidence type="ECO:0000256" key="1">
    <source>
        <dbReference type="ARBA" id="ARBA00010164"/>
    </source>
</evidence>
<dbReference type="PANTHER" id="PTHR37419">
    <property type="entry name" value="SERINE/THREONINE-PROTEIN KINASE TOXIN HIPA"/>
    <property type="match status" value="1"/>
</dbReference>
<name>A0A1Y1CF25_9BACT</name>
<keyword evidence="7" id="KW-1185">Reference proteome</keyword>
<organism evidence="6 7">
    <name type="scientific">Labilibaculum antarcticum</name>
    <dbReference type="NCBI Taxonomy" id="1717717"/>
    <lineage>
        <taxon>Bacteria</taxon>
        <taxon>Pseudomonadati</taxon>
        <taxon>Bacteroidota</taxon>
        <taxon>Bacteroidia</taxon>
        <taxon>Marinilabiliales</taxon>
        <taxon>Marinifilaceae</taxon>
        <taxon>Labilibaculum</taxon>
    </lineage>
</organism>
<comment type="similarity">
    <text evidence="1">Belongs to the HipA Ser/Thr kinase family.</text>
</comment>
<evidence type="ECO:0000256" key="2">
    <source>
        <dbReference type="ARBA" id="ARBA00022679"/>
    </source>
</evidence>
<dbReference type="InterPro" id="IPR052028">
    <property type="entry name" value="HipA_Ser/Thr_kinase"/>
</dbReference>
<evidence type="ECO:0000259" key="4">
    <source>
        <dbReference type="Pfam" id="PF07804"/>
    </source>
</evidence>
<evidence type="ECO:0000313" key="6">
    <source>
        <dbReference type="EMBL" id="BAX78703.1"/>
    </source>
</evidence>
<dbReference type="GO" id="GO:0005829">
    <property type="term" value="C:cytosol"/>
    <property type="evidence" value="ECO:0007669"/>
    <property type="project" value="TreeGrafter"/>
</dbReference>
<keyword evidence="2" id="KW-0808">Transferase</keyword>
<dbReference type="KEGG" id="mbas:ALGA_0308"/>
<dbReference type="OrthoDB" id="9805913at2"/>
<sequence length="442" mass="50470">MVEIKTAYVKIWGQTVGAVAWDENQGLASFEYEPKFKSLGIDLAPVKMPIQSSQRIFSFPELRPSKNSEYDTFKGLPGLLADVLPDKYGNQLINVWLAQNGRPENSMNPIEQLCFIGTRGMGALEFEPTQLNSNKNSFQVEINGLVDIAQKMLGKREDFEANLSKDEQRAMMEILKIGTSAGGARPKAIIAYNKKTGQVRSGQANAPKGFEHWLIKLDGVSDAQFGKTIGYGRIEMAYYNMAKDCGIEMMESDLLEENGRAHFMTKRFDRENGSEKYHIQTFCAMQHYDFNEVRSFSYEQLFQTMRILRLPYPQAEQMYRRMIFNVIARNCDDHTKNFAFRLKEGESWELAPAYDICHAYRPDSIWVSQHSLSINGKRKDLQRSDLLAFAKAMNIKKSEKIISEINAKVQNWDRYADKVSVDSKLRDAIKGTLLNFGKEKSS</sequence>
<protein>
    <submittedName>
        <fullName evidence="6">Toxin HipA</fullName>
    </submittedName>
</protein>
<feature type="domain" description="HipA N-terminal subdomain 1" evidence="5">
    <location>
        <begin position="8"/>
        <end position="126"/>
    </location>
</feature>
<evidence type="ECO:0000256" key="3">
    <source>
        <dbReference type="ARBA" id="ARBA00022777"/>
    </source>
</evidence>
<dbReference type="Gene3D" id="1.10.1070.20">
    <property type="match status" value="1"/>
</dbReference>